<feature type="domain" description="Beta-lactamase-related" evidence="3">
    <location>
        <begin position="18"/>
        <end position="322"/>
    </location>
</feature>
<dbReference type="PANTHER" id="PTHR46825">
    <property type="entry name" value="D-ALANYL-D-ALANINE-CARBOXYPEPTIDASE/ENDOPEPTIDASE AMPH"/>
    <property type="match status" value="1"/>
</dbReference>
<dbReference type="InterPro" id="IPR050491">
    <property type="entry name" value="AmpC-like"/>
</dbReference>
<evidence type="ECO:0000256" key="2">
    <source>
        <dbReference type="ARBA" id="ARBA00023136"/>
    </source>
</evidence>
<dbReference type="Proteomes" id="UP000037405">
    <property type="component" value="Unassembled WGS sequence"/>
</dbReference>
<evidence type="ECO:0000256" key="1">
    <source>
        <dbReference type="ARBA" id="ARBA00004370"/>
    </source>
</evidence>
<dbReference type="AlphaFoldDB" id="A0A0M0G518"/>
<sequence>MKEHDLHTYCINTDFQGSILVTRGSQVEFKEAYGLADRVHNIPNSTHTRFGMASGCKLFTAIAILQLIEKGCFSLDSRLRDILHMEHTSFHESITVHQLLTHTSGIPDYFDEEEMDDFEDLWRDQPSYRMESPADFLSLFEQEPMKSTPGERFSYNNSGYVLLGLIIEAHAGITFSEYVKTQIFKAAGMEKSGYFRMDLLPDGTATGYIGLGDGLYKSNIYSLPVKGGPDGGAYTTTEDVHALLDSLFKHSLLTKESTDLLLKPHVECGTGTFYGYGVWVIQDEGDNAPVYSLMGLDPGVSFRSVIIPEDDRMITVLSNCDEQAFSLMTFIRKNDI</sequence>
<proteinExistence type="predicted"/>
<dbReference type="InterPro" id="IPR001466">
    <property type="entry name" value="Beta-lactam-related"/>
</dbReference>
<gene>
    <name evidence="4" type="ORF">AF331_10750</name>
</gene>
<name>A0A0M0G518_9BACI</name>
<dbReference type="PATRIC" id="fig|189381.12.peg.2159"/>
<dbReference type="InterPro" id="IPR012338">
    <property type="entry name" value="Beta-lactam/transpept-like"/>
</dbReference>
<evidence type="ECO:0000313" key="4">
    <source>
        <dbReference type="EMBL" id="KON84526.1"/>
    </source>
</evidence>
<dbReference type="GO" id="GO:0016020">
    <property type="term" value="C:membrane"/>
    <property type="evidence" value="ECO:0007669"/>
    <property type="project" value="UniProtKB-SubCell"/>
</dbReference>
<protein>
    <recommendedName>
        <fullName evidence="3">Beta-lactamase-related domain-containing protein</fullName>
    </recommendedName>
</protein>
<dbReference type="PANTHER" id="PTHR46825:SF11">
    <property type="entry name" value="PENICILLIN-BINDING PROTEIN 4"/>
    <property type="match status" value="1"/>
</dbReference>
<keyword evidence="2" id="KW-0472">Membrane</keyword>
<dbReference type="Pfam" id="PF00144">
    <property type="entry name" value="Beta-lactamase"/>
    <property type="match status" value="1"/>
</dbReference>
<comment type="caution">
    <text evidence="4">The sequence shown here is derived from an EMBL/GenBank/DDBJ whole genome shotgun (WGS) entry which is preliminary data.</text>
</comment>
<reference evidence="5" key="1">
    <citation type="submission" date="2015-07" db="EMBL/GenBank/DDBJ databases">
        <title>Fjat-14235 jcm11544.</title>
        <authorList>
            <person name="Liu B."/>
            <person name="Wang J."/>
            <person name="Zhu Y."/>
            <person name="Liu G."/>
            <person name="Chen Q."/>
            <person name="Chen Z."/>
            <person name="Lan J."/>
            <person name="Che J."/>
            <person name="Ge C."/>
            <person name="Shi H."/>
            <person name="Pan Z."/>
            <person name="Liu X."/>
        </authorList>
    </citation>
    <scope>NUCLEOTIDE SEQUENCE [LARGE SCALE GENOMIC DNA]</scope>
    <source>
        <strain evidence="5">JCM 11544</strain>
    </source>
</reference>
<dbReference type="Gene3D" id="3.40.710.10">
    <property type="entry name" value="DD-peptidase/beta-lactamase superfamily"/>
    <property type="match status" value="1"/>
</dbReference>
<dbReference type="OrthoDB" id="9803467at2"/>
<organism evidence="4 5">
    <name type="scientific">Rossellomorea marisflavi</name>
    <dbReference type="NCBI Taxonomy" id="189381"/>
    <lineage>
        <taxon>Bacteria</taxon>
        <taxon>Bacillati</taxon>
        <taxon>Bacillota</taxon>
        <taxon>Bacilli</taxon>
        <taxon>Bacillales</taxon>
        <taxon>Bacillaceae</taxon>
        <taxon>Rossellomorea</taxon>
    </lineage>
</organism>
<dbReference type="SUPFAM" id="SSF56601">
    <property type="entry name" value="beta-lactamase/transpeptidase-like"/>
    <property type="match status" value="1"/>
</dbReference>
<evidence type="ECO:0000313" key="5">
    <source>
        <dbReference type="Proteomes" id="UP000037405"/>
    </source>
</evidence>
<evidence type="ECO:0000259" key="3">
    <source>
        <dbReference type="Pfam" id="PF00144"/>
    </source>
</evidence>
<accession>A0A0M0G518</accession>
<keyword evidence="5" id="KW-1185">Reference proteome</keyword>
<dbReference type="RefSeq" id="WP_053428124.1">
    <property type="nucleotide sequence ID" value="NZ_LGUE01000004.1"/>
</dbReference>
<comment type="subcellular location">
    <subcellularLocation>
        <location evidence="1">Membrane</location>
    </subcellularLocation>
</comment>
<dbReference type="EMBL" id="LGUE01000004">
    <property type="protein sequence ID" value="KON84526.1"/>
    <property type="molecule type" value="Genomic_DNA"/>
</dbReference>
<dbReference type="STRING" id="189381.GCA_900166615_01737"/>